<reference evidence="3" key="1">
    <citation type="submission" date="2018-06" db="EMBL/GenBank/DDBJ databases">
        <authorList>
            <person name="Zhirakovskaya E."/>
        </authorList>
    </citation>
    <scope>NUCLEOTIDE SEQUENCE</scope>
</reference>
<dbReference type="GO" id="GO:0061798">
    <property type="term" value="F:GTP 3',8'-cyclase activity"/>
    <property type="evidence" value="ECO:0007669"/>
    <property type="project" value="TreeGrafter"/>
</dbReference>
<dbReference type="PANTHER" id="PTHR22960">
    <property type="entry name" value="MOLYBDOPTERIN COFACTOR SYNTHESIS PROTEIN A"/>
    <property type="match status" value="1"/>
</dbReference>
<dbReference type="InterPro" id="IPR050105">
    <property type="entry name" value="MoCo_biosynth_MoaA/MoaC"/>
</dbReference>
<dbReference type="CDD" id="cd21117">
    <property type="entry name" value="Twitch_MoaA"/>
    <property type="match status" value="1"/>
</dbReference>
<sequence length="91" mass="9795">GSGEVGFISSVSEPFCGECSRLRLAADGHVYTCLFASAGTDIKDVMRSGASDEDLIATIKTLWSKRDDRYSELRGAVPLAFPRVEMSYIGG</sequence>
<dbReference type="Gene3D" id="3.20.20.70">
    <property type="entry name" value="Aldolase class I"/>
    <property type="match status" value="1"/>
</dbReference>
<dbReference type="PANTHER" id="PTHR22960:SF0">
    <property type="entry name" value="MOLYBDENUM COFACTOR BIOSYNTHESIS PROTEIN 1"/>
    <property type="match status" value="1"/>
</dbReference>
<dbReference type="Pfam" id="PF06463">
    <property type="entry name" value="Mob_synth_C"/>
    <property type="match status" value="1"/>
</dbReference>
<dbReference type="GO" id="GO:0006777">
    <property type="term" value="P:Mo-molybdopterin cofactor biosynthetic process"/>
    <property type="evidence" value="ECO:0007669"/>
    <property type="project" value="UniProtKB-KW"/>
</dbReference>
<keyword evidence="3" id="KW-0456">Lyase</keyword>
<gene>
    <name evidence="3" type="ORF">MNBD_ACTINO01-686</name>
</gene>
<dbReference type="SUPFAM" id="SSF102114">
    <property type="entry name" value="Radical SAM enzymes"/>
    <property type="match status" value="1"/>
</dbReference>
<dbReference type="InterPro" id="IPR010505">
    <property type="entry name" value="MoaA_twitch"/>
</dbReference>
<name>A0A3B0SDV6_9ZZZZ</name>
<evidence type="ECO:0000256" key="1">
    <source>
        <dbReference type="ARBA" id="ARBA00023150"/>
    </source>
</evidence>
<dbReference type="InterPro" id="IPR013785">
    <property type="entry name" value="Aldolase_TIM"/>
</dbReference>
<accession>A0A3B0SDV6</accession>
<evidence type="ECO:0000259" key="2">
    <source>
        <dbReference type="Pfam" id="PF06463"/>
    </source>
</evidence>
<dbReference type="InterPro" id="IPR058240">
    <property type="entry name" value="rSAM_sf"/>
</dbReference>
<dbReference type="EC" id="4.1.99.18" evidence="3"/>
<keyword evidence="1" id="KW-0501">Molybdenum cofactor biosynthesis</keyword>
<evidence type="ECO:0000313" key="3">
    <source>
        <dbReference type="EMBL" id="VAW03408.1"/>
    </source>
</evidence>
<dbReference type="GO" id="GO:0061799">
    <property type="term" value="F:cyclic pyranopterin monophosphate synthase activity"/>
    <property type="evidence" value="ECO:0007669"/>
    <property type="project" value="TreeGrafter"/>
</dbReference>
<dbReference type="GO" id="GO:0051539">
    <property type="term" value="F:4 iron, 4 sulfur cluster binding"/>
    <property type="evidence" value="ECO:0007669"/>
    <property type="project" value="UniProtKB-KW"/>
</dbReference>
<feature type="non-terminal residue" evidence="3">
    <location>
        <position position="1"/>
    </location>
</feature>
<dbReference type="AlphaFoldDB" id="A0A3B0SDV6"/>
<dbReference type="EMBL" id="UOEI01000365">
    <property type="protein sequence ID" value="VAW03408.1"/>
    <property type="molecule type" value="Genomic_DNA"/>
</dbReference>
<protein>
    <submittedName>
        <fullName evidence="3">Cyclic pyranopterin phosphate synthase (MoaA)</fullName>
        <ecNumber evidence="3">4.1.99.18</ecNumber>
    </submittedName>
</protein>
<organism evidence="3">
    <name type="scientific">hydrothermal vent metagenome</name>
    <dbReference type="NCBI Taxonomy" id="652676"/>
    <lineage>
        <taxon>unclassified sequences</taxon>
        <taxon>metagenomes</taxon>
        <taxon>ecological metagenomes</taxon>
    </lineage>
</organism>
<feature type="domain" description="Molybdenum cofactor biosynthesis protein A-like twitch" evidence="2">
    <location>
        <begin position="2"/>
        <end position="71"/>
    </location>
</feature>
<proteinExistence type="predicted"/>